<dbReference type="PANTHER" id="PTHR43303">
    <property type="entry name" value="NADPH DEHYDROGENASE C23G7.10C-RELATED"/>
    <property type="match status" value="1"/>
</dbReference>
<dbReference type="InterPro" id="IPR013785">
    <property type="entry name" value="Aldolase_TIM"/>
</dbReference>
<feature type="domain" description="NADH:flavin oxidoreductase/NADH oxidase N-terminal" evidence="6">
    <location>
        <begin position="6"/>
        <end position="340"/>
    </location>
</feature>
<keyword evidence="2" id="KW-0285">Flavoprotein</keyword>
<reference evidence="7 8" key="1">
    <citation type="submission" date="2021-01" db="EMBL/GenBank/DDBJ databases">
        <title>Sequencing the genomes of 1000 actinobacteria strains.</title>
        <authorList>
            <person name="Klenk H.-P."/>
        </authorList>
    </citation>
    <scope>NUCLEOTIDE SEQUENCE [LARGE SCALE GENOMIC DNA]</scope>
    <source>
        <strain evidence="7 8">DSM 13057</strain>
    </source>
</reference>
<dbReference type="CDD" id="cd02932">
    <property type="entry name" value="OYE_YqiM_FMN"/>
    <property type="match status" value="1"/>
</dbReference>
<dbReference type="EMBL" id="JAFBBU010000001">
    <property type="protein sequence ID" value="MBM7471858.1"/>
    <property type="molecule type" value="Genomic_DNA"/>
</dbReference>
<dbReference type="InterPro" id="IPR001155">
    <property type="entry name" value="OxRdtase_FMN_N"/>
</dbReference>
<protein>
    <submittedName>
        <fullName evidence="7">2,4-dienoyl-CoA reductase-like NADH-dependent reductase (Old Yellow Enzyme family)</fullName>
    </submittedName>
</protein>
<sequence>MSNPTLFSPITIRNTTVRNRLWVAPMCQYSVEKRDGVPTDWHFTHLGSFATGGVGLILTEATGVNSVGRISAYDLGLYTDEQQAAFARITAFLHEHGVVAGIQLAHAGRKASTNRPWSGKHGTVPESEGGWRAVGPSAVAFPGYDVPEELTVDAIAGIVDDFRAAGRRAVDAGFDILEVHAAHGYLIHQFLSPLSNTRTDAYGGSLENRARLLLEVVTALRNEVGEDVPILVRLSGTDWVESGGWDVEQTAIVTAWAAAAGADFFDISSGGNFSGVTIPLGPGYQVGLATHVRDEAEVAVSAVGLITTAAQADTIVTSGQADVVMMARQFLRNPHFALDAAAELGVTLDYLPKQYERAF</sequence>
<name>A0ABS2L481_9MICO</name>
<evidence type="ECO:0000256" key="5">
    <source>
        <dbReference type="ARBA" id="ARBA00023002"/>
    </source>
</evidence>
<comment type="caution">
    <text evidence="7">The sequence shown here is derived from an EMBL/GenBank/DDBJ whole genome shotgun (WGS) entry which is preliminary data.</text>
</comment>
<evidence type="ECO:0000256" key="2">
    <source>
        <dbReference type="ARBA" id="ARBA00022630"/>
    </source>
</evidence>
<keyword evidence="4" id="KW-0521">NADP</keyword>
<accession>A0ABS2L481</accession>
<organism evidence="7 8">
    <name type="scientific">Subtercola frigoramans</name>
    <dbReference type="NCBI Taxonomy" id="120298"/>
    <lineage>
        <taxon>Bacteria</taxon>
        <taxon>Bacillati</taxon>
        <taxon>Actinomycetota</taxon>
        <taxon>Actinomycetes</taxon>
        <taxon>Micrococcales</taxon>
        <taxon>Microbacteriaceae</taxon>
        <taxon>Subtercola</taxon>
    </lineage>
</organism>
<evidence type="ECO:0000256" key="4">
    <source>
        <dbReference type="ARBA" id="ARBA00022857"/>
    </source>
</evidence>
<evidence type="ECO:0000313" key="8">
    <source>
        <dbReference type="Proteomes" id="UP000776164"/>
    </source>
</evidence>
<evidence type="ECO:0000256" key="3">
    <source>
        <dbReference type="ARBA" id="ARBA00022643"/>
    </source>
</evidence>
<comment type="cofactor">
    <cofactor evidence="1">
        <name>FMN</name>
        <dbReference type="ChEBI" id="CHEBI:58210"/>
    </cofactor>
</comment>
<keyword evidence="5" id="KW-0560">Oxidoreductase</keyword>
<dbReference type="RefSeq" id="WP_205108145.1">
    <property type="nucleotide sequence ID" value="NZ_BAAAHT010000013.1"/>
</dbReference>
<keyword evidence="3" id="KW-0288">FMN</keyword>
<dbReference type="SUPFAM" id="SSF51395">
    <property type="entry name" value="FMN-linked oxidoreductases"/>
    <property type="match status" value="1"/>
</dbReference>
<gene>
    <name evidence="7" type="ORF">JOE66_001492</name>
</gene>
<keyword evidence="8" id="KW-1185">Reference proteome</keyword>
<dbReference type="PANTHER" id="PTHR43303:SF4">
    <property type="entry name" value="NADPH DEHYDROGENASE C23G7.10C-RELATED"/>
    <property type="match status" value="1"/>
</dbReference>
<dbReference type="Pfam" id="PF00724">
    <property type="entry name" value="Oxidored_FMN"/>
    <property type="match status" value="1"/>
</dbReference>
<evidence type="ECO:0000259" key="6">
    <source>
        <dbReference type="Pfam" id="PF00724"/>
    </source>
</evidence>
<dbReference type="InterPro" id="IPR044152">
    <property type="entry name" value="YqjM-like"/>
</dbReference>
<dbReference type="Proteomes" id="UP000776164">
    <property type="component" value="Unassembled WGS sequence"/>
</dbReference>
<evidence type="ECO:0000313" key="7">
    <source>
        <dbReference type="EMBL" id="MBM7471858.1"/>
    </source>
</evidence>
<dbReference type="Gene3D" id="3.20.20.70">
    <property type="entry name" value="Aldolase class I"/>
    <property type="match status" value="1"/>
</dbReference>
<evidence type="ECO:0000256" key="1">
    <source>
        <dbReference type="ARBA" id="ARBA00001917"/>
    </source>
</evidence>
<proteinExistence type="predicted"/>